<feature type="domain" description="Neurotransmitter-gated ion-channel ligand-binding" evidence="1">
    <location>
        <begin position="35"/>
        <end position="124"/>
    </location>
</feature>
<name>A0A8B6DBG6_MYTGA</name>
<dbReference type="Proteomes" id="UP000596742">
    <property type="component" value="Unassembled WGS sequence"/>
</dbReference>
<proteinExistence type="predicted"/>
<dbReference type="InterPro" id="IPR036734">
    <property type="entry name" value="Neur_chan_lig-bd_sf"/>
</dbReference>
<dbReference type="AlphaFoldDB" id="A0A8B6DBG6"/>
<protein>
    <recommendedName>
        <fullName evidence="1">Neurotransmitter-gated ion-channel ligand-binding domain-containing protein</fullName>
    </recommendedName>
</protein>
<dbReference type="GO" id="GO:0005230">
    <property type="term" value="F:extracellular ligand-gated monoatomic ion channel activity"/>
    <property type="evidence" value="ECO:0007669"/>
    <property type="project" value="InterPro"/>
</dbReference>
<evidence type="ECO:0000313" key="3">
    <source>
        <dbReference type="Proteomes" id="UP000596742"/>
    </source>
</evidence>
<dbReference type="SUPFAM" id="SSF63712">
    <property type="entry name" value="Nicotinic receptor ligand binding domain-like"/>
    <property type="match status" value="1"/>
</dbReference>
<dbReference type="OrthoDB" id="6158976at2759"/>
<feature type="non-terminal residue" evidence="2">
    <location>
        <position position="149"/>
    </location>
</feature>
<dbReference type="GO" id="GO:0016020">
    <property type="term" value="C:membrane"/>
    <property type="evidence" value="ECO:0007669"/>
    <property type="project" value="InterPro"/>
</dbReference>
<keyword evidence="3" id="KW-1185">Reference proteome</keyword>
<sequence length="149" mass="17691">MDFVKNVFIVFYIAQFRSMIYCQNFNKISDLKRQLQKVEPDLHPRFNQNKMVNVSIFAFLSSILDYDEVSGTLQVVTSFMLTWMDELRQWNSSEYENVTSVNLPITSTWIPKIIVANTVRHNSIFMYHNEMEIRKSYVNYKSDGFAVYQ</sequence>
<comment type="caution">
    <text evidence="2">The sequence shown here is derived from an EMBL/GenBank/DDBJ whole genome shotgun (WGS) entry which is preliminary data.</text>
</comment>
<organism evidence="2 3">
    <name type="scientific">Mytilus galloprovincialis</name>
    <name type="common">Mediterranean mussel</name>
    <dbReference type="NCBI Taxonomy" id="29158"/>
    <lineage>
        <taxon>Eukaryota</taxon>
        <taxon>Metazoa</taxon>
        <taxon>Spiralia</taxon>
        <taxon>Lophotrochozoa</taxon>
        <taxon>Mollusca</taxon>
        <taxon>Bivalvia</taxon>
        <taxon>Autobranchia</taxon>
        <taxon>Pteriomorphia</taxon>
        <taxon>Mytilida</taxon>
        <taxon>Mytiloidea</taxon>
        <taxon>Mytilidae</taxon>
        <taxon>Mytilinae</taxon>
        <taxon>Mytilus</taxon>
    </lineage>
</organism>
<dbReference type="Pfam" id="PF02931">
    <property type="entry name" value="Neur_chan_LBD"/>
    <property type="match status" value="1"/>
</dbReference>
<accession>A0A8B6DBG6</accession>
<dbReference type="InterPro" id="IPR006202">
    <property type="entry name" value="Neur_chan_lig-bd"/>
</dbReference>
<evidence type="ECO:0000313" key="2">
    <source>
        <dbReference type="EMBL" id="VDI16394.1"/>
    </source>
</evidence>
<dbReference type="Gene3D" id="2.70.170.10">
    <property type="entry name" value="Neurotransmitter-gated ion-channel ligand-binding domain"/>
    <property type="match status" value="1"/>
</dbReference>
<dbReference type="EMBL" id="UYJE01003082">
    <property type="protein sequence ID" value="VDI16394.1"/>
    <property type="molecule type" value="Genomic_DNA"/>
</dbReference>
<gene>
    <name evidence="2" type="ORF">MGAL_10B010287</name>
</gene>
<evidence type="ECO:0000259" key="1">
    <source>
        <dbReference type="Pfam" id="PF02931"/>
    </source>
</evidence>
<reference evidence="2" key="1">
    <citation type="submission" date="2018-11" db="EMBL/GenBank/DDBJ databases">
        <authorList>
            <person name="Alioto T."/>
            <person name="Alioto T."/>
        </authorList>
    </citation>
    <scope>NUCLEOTIDE SEQUENCE</scope>
</reference>